<dbReference type="Pfam" id="PF22255">
    <property type="entry name" value="Gp44-like_2nd"/>
    <property type="match status" value="1"/>
</dbReference>
<proteinExistence type="predicted"/>
<dbReference type="InterPro" id="IPR049354">
    <property type="entry name" value="GpP-like_N"/>
</dbReference>
<keyword evidence="5" id="KW-1185">Reference proteome</keyword>
<protein>
    <submittedName>
        <fullName evidence="4">Baseplate protein</fullName>
    </submittedName>
</protein>
<accession>A0A9Q2XKP7</accession>
<evidence type="ECO:0000259" key="3">
    <source>
        <dbReference type="Pfam" id="PF22255"/>
    </source>
</evidence>
<feature type="domain" description="Baseplate hub protein gp44/GpP-like second" evidence="3">
    <location>
        <begin position="95"/>
        <end position="177"/>
    </location>
</feature>
<dbReference type="RefSeq" id="WP_217976511.1">
    <property type="nucleotide sequence ID" value="NZ_JAHTBI010000053.1"/>
</dbReference>
<dbReference type="InterPro" id="IPR053982">
    <property type="entry name" value="Gp44/GpP-like_C"/>
</dbReference>
<evidence type="ECO:0000259" key="1">
    <source>
        <dbReference type="Pfam" id="PF21683"/>
    </source>
</evidence>
<dbReference type="AlphaFoldDB" id="A0A9Q2XKP7"/>
<reference evidence="4" key="1">
    <citation type="journal article" date="2022" name="Int. J. Syst. Evol. Microbiol.">
        <title>Pseudomonas aegrilactucae sp. nov. and Pseudomonas morbosilactucae sp. nov., pathogens causing bacterial rot of lettuce in Japan.</title>
        <authorList>
            <person name="Sawada H."/>
            <person name="Fujikawa T."/>
            <person name="Satou M."/>
        </authorList>
    </citation>
    <scope>NUCLEOTIDE SEQUENCE</scope>
    <source>
        <strain evidence="4">MAFF 301350</strain>
    </source>
</reference>
<evidence type="ECO:0000259" key="2">
    <source>
        <dbReference type="Pfam" id="PF21929"/>
    </source>
</evidence>
<evidence type="ECO:0000313" key="4">
    <source>
        <dbReference type="EMBL" id="MBV6288516.1"/>
    </source>
</evidence>
<reference evidence="4" key="2">
    <citation type="journal article" date="2023" name="Plant Pathol.">
        <title>Dismantling and reorganizing Pseudomonas marginalis sensu#lato.</title>
        <authorList>
            <person name="Sawada H."/>
            <person name="Fujikawa T."/>
            <person name="Satou M."/>
        </authorList>
    </citation>
    <scope>NUCLEOTIDE SEQUENCE</scope>
    <source>
        <strain evidence="4">MAFF 301350</strain>
    </source>
</reference>
<dbReference type="InterPro" id="IPR026276">
    <property type="entry name" value="Baseplate_GpP"/>
</dbReference>
<dbReference type="EMBL" id="JAHTBI010000053">
    <property type="protein sequence ID" value="MBV6288516.1"/>
    <property type="molecule type" value="Genomic_DNA"/>
</dbReference>
<gene>
    <name evidence="4" type="ORF">KUO17_16020</name>
</gene>
<organism evidence="4 5">
    <name type="scientific">Pseudomonas aegrilactucae</name>
    <dbReference type="NCBI Taxonomy" id="2854028"/>
    <lineage>
        <taxon>Bacteria</taxon>
        <taxon>Pseudomonadati</taxon>
        <taxon>Pseudomonadota</taxon>
        <taxon>Gammaproteobacteria</taxon>
        <taxon>Pseudomonadales</taxon>
        <taxon>Pseudomonadaceae</taxon>
        <taxon>Pseudomonas</taxon>
    </lineage>
</organism>
<dbReference type="PIRSF" id="PIRSF004440">
    <property type="entry name" value="GpP"/>
    <property type="match status" value="1"/>
</dbReference>
<sequence>MTRSQDSVTLTVGTLDYGGWKSIEITTGFEQQARSFSLGITWQWPGQTHDLPIRAGDRCEVRIGTDKVLTGWVSSTPISYDGKSTQLTVKGESLTIDLVECAAINQPGQWRQQNLLQIAQALSAPYGVKVRSELGQLKPVAQHCIQPGETVFKSIDRLLVLLLAYSTDDAEGNLVLSAPGSGGEACDALEVGRNVLWASAALGYNQRYSEYRVCGQRKASDDEPASKASQVEARVQDPQVRKRVLWINESRQLDQETAQTRALWERRSRAAQTWAVTYKVQGWRQSNGALWRHNTRVWVRDPVLGLERQMLIAKVTYSLGQQGTVTTLEVAPVAKFELNPTDPKRPEKKA</sequence>
<name>A0A9Q2XKP7_9PSED</name>
<feature type="domain" description="Baseplate hub protein gp44-like N-terminal" evidence="1">
    <location>
        <begin position="8"/>
        <end position="91"/>
    </location>
</feature>
<evidence type="ECO:0000313" key="5">
    <source>
        <dbReference type="Proteomes" id="UP001106592"/>
    </source>
</evidence>
<dbReference type="Proteomes" id="UP001106592">
    <property type="component" value="Unassembled WGS sequence"/>
</dbReference>
<comment type="caution">
    <text evidence="4">The sequence shown here is derived from an EMBL/GenBank/DDBJ whole genome shotgun (WGS) entry which is preliminary data.</text>
</comment>
<feature type="domain" description="Baseplate hub protein gp44/GpP-like C-terminal" evidence="2">
    <location>
        <begin position="257"/>
        <end position="338"/>
    </location>
</feature>
<dbReference type="Pfam" id="PF21683">
    <property type="entry name" value="GpP-like_1st"/>
    <property type="match status" value="1"/>
</dbReference>
<dbReference type="InterPro" id="IPR053981">
    <property type="entry name" value="Gp44/GpP-like_2nd"/>
</dbReference>
<dbReference type="Pfam" id="PF21929">
    <property type="entry name" value="GpP_4th"/>
    <property type="match status" value="1"/>
</dbReference>